<sequence length="406" mass="44684">MSRNPDVPVLVVGAGPVGLTTALALHHSGVPTAILEQERENRLRPGSRAIYLHRETLKLLERISPGLGRSMAQHGVVWPIKRTWYKGRQVYARQYPAPDDRTLPPFASLPQVAIERFLWDALQKTNIEVYWEKPVTAVTVHSEGAVVNTHDGSQWHAAYVIGADGAHSSVRRQAGITMLGSRSANTFIVVDVKEDDQDPLPLERVFHYAHPAMDGRNVLFVPFLGGWRIDLQLFEGDDVNQFAGPEGVCRWLPRVMPQKYAERVTWVSTYQFLQVVAASLIDPQARILLVGEAAHLFAPFGARGLNSGVADALLAAEAVSHALRSKSEPERAAAIRAFAQERQRAAEYNRDAAGIALEHIQGASPGMQAKREVGALLAPVWPEFGRWLDEGPYGPRSGPPGVSTKY</sequence>
<keyword evidence="1" id="KW-0560">Oxidoreductase</keyword>
<evidence type="ECO:0000313" key="4">
    <source>
        <dbReference type="Proteomes" id="UP000533476"/>
    </source>
</evidence>
<dbReference type="GO" id="GO:0019622">
    <property type="term" value="P:3-(3-hydroxy)phenylpropionate catabolic process"/>
    <property type="evidence" value="ECO:0007669"/>
    <property type="project" value="TreeGrafter"/>
</dbReference>
<dbReference type="SUPFAM" id="SSF51905">
    <property type="entry name" value="FAD/NAD(P)-binding domain"/>
    <property type="match status" value="1"/>
</dbReference>
<dbReference type="GO" id="GO:0071949">
    <property type="term" value="F:FAD binding"/>
    <property type="evidence" value="ECO:0007669"/>
    <property type="project" value="InterPro"/>
</dbReference>
<dbReference type="AlphaFoldDB" id="A0A7Y0L6I2"/>
<name>A0A7Y0L6I2_9FIRM</name>
<dbReference type="Gene3D" id="3.50.50.60">
    <property type="entry name" value="FAD/NAD(P)-binding domain"/>
    <property type="match status" value="1"/>
</dbReference>
<dbReference type="Pfam" id="PF01494">
    <property type="entry name" value="FAD_binding_3"/>
    <property type="match status" value="1"/>
</dbReference>
<gene>
    <name evidence="3" type="ORF">HIJ39_17500</name>
</gene>
<keyword evidence="4" id="KW-1185">Reference proteome</keyword>
<dbReference type="RefSeq" id="WP_169101982.1">
    <property type="nucleotide sequence ID" value="NZ_JABBVZ010000086.1"/>
</dbReference>
<protein>
    <submittedName>
        <fullName evidence="3">Monooxygenase</fullName>
    </submittedName>
</protein>
<dbReference type="InterPro" id="IPR002938">
    <property type="entry name" value="FAD-bd"/>
</dbReference>
<feature type="domain" description="FAD-binding" evidence="2">
    <location>
        <begin position="6"/>
        <end position="347"/>
    </location>
</feature>
<keyword evidence="3" id="KW-0503">Monooxygenase</keyword>
<accession>A0A7Y0L6I2</accession>
<evidence type="ECO:0000256" key="1">
    <source>
        <dbReference type="ARBA" id="ARBA00023002"/>
    </source>
</evidence>
<dbReference type="PRINTS" id="PR00420">
    <property type="entry name" value="RNGMNOXGNASE"/>
</dbReference>
<proteinExistence type="predicted"/>
<dbReference type="InterPro" id="IPR036188">
    <property type="entry name" value="FAD/NAD-bd_sf"/>
</dbReference>
<dbReference type="EMBL" id="JABBVZ010000086">
    <property type="protein sequence ID" value="NMP24130.1"/>
    <property type="molecule type" value="Genomic_DNA"/>
</dbReference>
<dbReference type="Gene3D" id="3.30.70.2450">
    <property type="match status" value="1"/>
</dbReference>
<dbReference type="Proteomes" id="UP000533476">
    <property type="component" value="Unassembled WGS sequence"/>
</dbReference>
<dbReference type="PANTHER" id="PTHR43476:SF3">
    <property type="entry name" value="FAD-BINDING MONOOXYGENASE"/>
    <property type="match status" value="1"/>
</dbReference>
<reference evidence="3 4" key="1">
    <citation type="submission" date="2020-04" db="EMBL/GenBank/DDBJ databases">
        <authorList>
            <person name="Zhang R."/>
            <person name="Schippers A."/>
        </authorList>
    </citation>
    <scope>NUCLEOTIDE SEQUENCE [LARGE SCALE GENOMIC DNA]</scope>
    <source>
        <strain evidence="3 4">DSM 109850</strain>
    </source>
</reference>
<dbReference type="InterPro" id="IPR050631">
    <property type="entry name" value="PheA/TfdB_FAD_monoxygenase"/>
</dbReference>
<dbReference type="PANTHER" id="PTHR43476">
    <property type="entry name" value="3-(3-HYDROXY-PHENYL)PROPIONATE/3-HYDROXYCINNAMIC ACID HYDROXYLASE"/>
    <property type="match status" value="1"/>
</dbReference>
<comment type="caution">
    <text evidence="3">The sequence shown here is derived from an EMBL/GenBank/DDBJ whole genome shotgun (WGS) entry which is preliminary data.</text>
</comment>
<evidence type="ECO:0000259" key="2">
    <source>
        <dbReference type="Pfam" id="PF01494"/>
    </source>
</evidence>
<organism evidence="3 4">
    <name type="scientific">Sulfobacillus harzensis</name>
    <dbReference type="NCBI Taxonomy" id="2729629"/>
    <lineage>
        <taxon>Bacteria</taxon>
        <taxon>Bacillati</taxon>
        <taxon>Bacillota</taxon>
        <taxon>Clostridia</taxon>
        <taxon>Eubacteriales</taxon>
        <taxon>Clostridiales Family XVII. Incertae Sedis</taxon>
        <taxon>Sulfobacillus</taxon>
    </lineage>
</organism>
<evidence type="ECO:0000313" key="3">
    <source>
        <dbReference type="EMBL" id="NMP24130.1"/>
    </source>
</evidence>
<dbReference type="GO" id="GO:0008688">
    <property type="term" value="F:3-(3-hydroxyphenyl)propionate hydroxylase activity"/>
    <property type="evidence" value="ECO:0007669"/>
    <property type="project" value="TreeGrafter"/>
</dbReference>